<evidence type="ECO:0000259" key="9">
    <source>
        <dbReference type="Pfam" id="PF01979"/>
    </source>
</evidence>
<dbReference type="PANTHER" id="PTHR11113">
    <property type="entry name" value="N-ACETYLGLUCOSAMINE-6-PHOSPHATE DEACETYLASE"/>
    <property type="match status" value="1"/>
</dbReference>
<evidence type="ECO:0000256" key="7">
    <source>
        <dbReference type="PIRSR" id="PIRSR038994-2"/>
    </source>
</evidence>
<dbReference type="EMBL" id="JACHEF010000002">
    <property type="protein sequence ID" value="MBB6409898.1"/>
    <property type="molecule type" value="Genomic_DNA"/>
</dbReference>
<dbReference type="GO" id="GO:0046872">
    <property type="term" value="F:metal ion binding"/>
    <property type="evidence" value="ECO:0007669"/>
    <property type="project" value="UniProtKB-KW"/>
</dbReference>
<dbReference type="Pfam" id="PF01979">
    <property type="entry name" value="Amidohydro_1"/>
    <property type="match status" value="1"/>
</dbReference>
<gene>
    <name evidence="10" type="ORF">HNQ71_002563</name>
</gene>
<comment type="similarity">
    <text evidence="1 5">Belongs to the metallo-dependent hydrolases superfamily. NagA family.</text>
</comment>
<dbReference type="CDD" id="cd00854">
    <property type="entry name" value="NagA"/>
    <property type="match status" value="1"/>
</dbReference>
<evidence type="ECO:0000256" key="2">
    <source>
        <dbReference type="ARBA" id="ARBA00022723"/>
    </source>
</evidence>
<feature type="binding site" evidence="8">
    <location>
        <position position="217"/>
    </location>
    <ligand>
        <name>Zn(2+)</name>
        <dbReference type="ChEBI" id="CHEBI:29105"/>
    </ligand>
</feature>
<dbReference type="RefSeq" id="WP_184872876.1">
    <property type="nucleotide sequence ID" value="NZ_JACHEF010000002.1"/>
</dbReference>
<feature type="binding site" evidence="7">
    <location>
        <begin position="220"/>
        <end position="221"/>
    </location>
    <ligand>
        <name>substrate</name>
    </ligand>
</feature>
<name>A0A841PAS3_9HYPH</name>
<keyword evidence="4 5" id="KW-0119">Carbohydrate metabolism</keyword>
<feature type="binding site" evidence="8">
    <location>
        <position position="196"/>
    </location>
    <ligand>
        <name>Zn(2+)</name>
        <dbReference type="ChEBI" id="CHEBI:29105"/>
    </ligand>
</feature>
<dbReference type="InterPro" id="IPR003764">
    <property type="entry name" value="GlcNAc_6-P_deAcase"/>
</dbReference>
<evidence type="ECO:0000256" key="5">
    <source>
        <dbReference type="PIRNR" id="PIRNR038994"/>
    </source>
</evidence>
<feature type="binding site" evidence="8">
    <location>
        <position position="130"/>
    </location>
    <ligand>
        <name>Zn(2+)</name>
        <dbReference type="ChEBI" id="CHEBI:29105"/>
    </ligand>
</feature>
<comment type="caution">
    <text evidence="10">The sequence shown here is derived from an EMBL/GenBank/DDBJ whole genome shotgun (WGS) entry which is preliminary data.</text>
</comment>
<evidence type="ECO:0000256" key="8">
    <source>
        <dbReference type="PIRSR" id="PIRSR038994-3"/>
    </source>
</evidence>
<protein>
    <submittedName>
        <fullName evidence="10">N-acetylglucosamine-6-phosphate deacetylase</fullName>
        <ecNumber evidence="10">3.5.1.25</ecNumber>
    </submittedName>
</protein>
<accession>A0A841PAS3</accession>
<evidence type="ECO:0000256" key="6">
    <source>
        <dbReference type="PIRSR" id="PIRSR038994-1"/>
    </source>
</evidence>
<proteinExistence type="inferred from homology"/>
<feature type="active site" description="Proton donor/acceptor" evidence="6">
    <location>
        <position position="276"/>
    </location>
</feature>
<feature type="binding site" evidence="7">
    <location>
        <begin position="309"/>
        <end position="311"/>
    </location>
    <ligand>
        <name>substrate</name>
    </ligand>
</feature>
<comment type="cofactor">
    <cofactor evidence="8">
        <name>a divalent metal cation</name>
        <dbReference type="ChEBI" id="CHEBI:60240"/>
    </cofactor>
    <text evidence="8">Binds 1 divalent metal cation per subunit.</text>
</comment>
<dbReference type="InterPro" id="IPR032466">
    <property type="entry name" value="Metal_Hydrolase"/>
</dbReference>
<feature type="binding site" evidence="7">
    <location>
        <position position="228"/>
    </location>
    <ligand>
        <name>substrate</name>
    </ligand>
</feature>
<dbReference type="EC" id="3.5.1.25" evidence="10"/>
<evidence type="ECO:0000313" key="11">
    <source>
        <dbReference type="Proteomes" id="UP000556329"/>
    </source>
</evidence>
<reference evidence="10 11" key="1">
    <citation type="submission" date="2020-08" db="EMBL/GenBank/DDBJ databases">
        <title>Genomic Encyclopedia of Type Strains, Phase IV (KMG-IV): sequencing the most valuable type-strain genomes for metagenomic binning, comparative biology and taxonomic classification.</title>
        <authorList>
            <person name="Goeker M."/>
        </authorList>
    </citation>
    <scope>NUCLEOTIDE SEQUENCE [LARGE SCALE GENOMIC DNA]</scope>
    <source>
        <strain evidence="10 11">DSM 100039</strain>
    </source>
</reference>
<evidence type="ECO:0000256" key="1">
    <source>
        <dbReference type="ARBA" id="ARBA00010716"/>
    </source>
</evidence>
<dbReference type="GO" id="GO:0006046">
    <property type="term" value="P:N-acetylglucosamine catabolic process"/>
    <property type="evidence" value="ECO:0007669"/>
    <property type="project" value="TreeGrafter"/>
</dbReference>
<dbReference type="GO" id="GO:0008448">
    <property type="term" value="F:N-acetylglucosamine-6-phosphate deacetylase activity"/>
    <property type="evidence" value="ECO:0007669"/>
    <property type="project" value="UniProtKB-EC"/>
</dbReference>
<dbReference type="NCBIfam" id="TIGR00221">
    <property type="entry name" value="nagA"/>
    <property type="match status" value="1"/>
</dbReference>
<dbReference type="InterPro" id="IPR011059">
    <property type="entry name" value="Metal-dep_hydrolase_composite"/>
</dbReference>
<dbReference type="PIRSF" id="PIRSF038994">
    <property type="entry name" value="NagA"/>
    <property type="match status" value="1"/>
</dbReference>
<keyword evidence="11" id="KW-1185">Reference proteome</keyword>
<feature type="binding site" evidence="7">
    <location>
        <position position="141"/>
    </location>
    <ligand>
        <name>substrate</name>
    </ligand>
</feature>
<dbReference type="SUPFAM" id="SSF51556">
    <property type="entry name" value="Metallo-dependent hydrolases"/>
    <property type="match status" value="1"/>
</dbReference>
<evidence type="ECO:0000256" key="3">
    <source>
        <dbReference type="ARBA" id="ARBA00022801"/>
    </source>
</evidence>
<dbReference type="Proteomes" id="UP000556329">
    <property type="component" value="Unassembled WGS sequence"/>
</dbReference>
<dbReference type="InterPro" id="IPR006680">
    <property type="entry name" value="Amidohydro-rel"/>
</dbReference>
<feature type="binding site" evidence="7">
    <location>
        <position position="252"/>
    </location>
    <ligand>
        <name>substrate</name>
    </ligand>
</feature>
<evidence type="ECO:0000313" key="10">
    <source>
        <dbReference type="EMBL" id="MBB6409898.1"/>
    </source>
</evidence>
<dbReference type="Pfam" id="PF22643">
    <property type="entry name" value="NagA_N"/>
    <property type="match status" value="1"/>
</dbReference>
<keyword evidence="2 8" id="KW-0479">Metal-binding</keyword>
<dbReference type="AlphaFoldDB" id="A0A841PAS3"/>
<evidence type="ECO:0000256" key="4">
    <source>
        <dbReference type="ARBA" id="ARBA00023277"/>
    </source>
</evidence>
<dbReference type="SUPFAM" id="SSF51338">
    <property type="entry name" value="Composite domain of metallo-dependent hydrolases"/>
    <property type="match status" value="1"/>
</dbReference>
<organism evidence="10 11">
    <name type="scientific">Mesorhizobium sangaii</name>
    <dbReference type="NCBI Taxonomy" id="505389"/>
    <lineage>
        <taxon>Bacteria</taxon>
        <taxon>Pseudomonadati</taxon>
        <taxon>Pseudomonadota</taxon>
        <taxon>Alphaproteobacteria</taxon>
        <taxon>Hyphomicrobiales</taxon>
        <taxon>Phyllobacteriaceae</taxon>
        <taxon>Mesorhizobium</taxon>
    </lineage>
</organism>
<dbReference type="Gene3D" id="2.30.40.10">
    <property type="entry name" value="Urease, subunit C, domain 1"/>
    <property type="match status" value="1"/>
</dbReference>
<sequence length="391" mass="40161">MSDRFALTGARIFDGDDWHDGAALVVRDGLVEAILPAGAIASDIRIVETSGMLAPGFVDLQVNGGGGVMLNDHPDVASLETICRAHAPFGTTALLVTLITDTPDITAAAVAAGEAATLRKLPGFLGLHLEGPHLSIARKGAHDPALIRPMLDADQAKLIAARQKLPVLLTTIAPESVEPARVSALTRAGVIVSLGHSDTGYATASTFAAAGASMVTHLFNAMSQIGNREPGLAGAAIDIGSLSAGLIADGIHVDPATIKIALRAKQGPAKIVLVTDAMAPIGTDMTSFTLNGRTIYRRDGSLRLADGTLAGADLDMISAVRFIHRVVGVELSEALRMASLYPAQAIGQSHRLGRFANGTAADIVALSDDLDVASVWVGGDKVFAAGSNSPG</sequence>
<dbReference type="PANTHER" id="PTHR11113:SF14">
    <property type="entry name" value="N-ACETYLGLUCOSAMINE-6-PHOSPHATE DEACETYLASE"/>
    <property type="match status" value="1"/>
</dbReference>
<dbReference type="Gene3D" id="3.20.20.140">
    <property type="entry name" value="Metal-dependent hydrolases"/>
    <property type="match status" value="1"/>
</dbReference>
<keyword evidence="3 5" id="KW-0378">Hydrolase</keyword>
<feature type="domain" description="Amidohydrolase-related" evidence="9">
    <location>
        <begin position="52"/>
        <end position="381"/>
    </location>
</feature>